<comment type="caution">
    <text evidence="2">The sequence shown here is derived from an EMBL/GenBank/DDBJ whole genome shotgun (WGS) entry which is preliminary data.</text>
</comment>
<name>A0ABT2YN02_9GAMM</name>
<dbReference type="SUPFAM" id="SSF55729">
    <property type="entry name" value="Acyl-CoA N-acyltransferases (Nat)"/>
    <property type="match status" value="1"/>
</dbReference>
<dbReference type="Gene3D" id="3.40.630.30">
    <property type="match status" value="1"/>
</dbReference>
<dbReference type="InterPro" id="IPR000182">
    <property type="entry name" value="GNAT_dom"/>
</dbReference>
<protein>
    <submittedName>
        <fullName evidence="2">GNAT family N-acetyltransferase</fullName>
        <ecNumber evidence="2">2.3.1.-</ecNumber>
    </submittedName>
</protein>
<proteinExistence type="predicted"/>
<dbReference type="GO" id="GO:0016746">
    <property type="term" value="F:acyltransferase activity"/>
    <property type="evidence" value="ECO:0007669"/>
    <property type="project" value="UniProtKB-KW"/>
</dbReference>
<dbReference type="Pfam" id="PF00583">
    <property type="entry name" value="Acetyltransf_1"/>
    <property type="match status" value="1"/>
</dbReference>
<dbReference type="EC" id="2.3.1.-" evidence="2"/>
<sequence length="159" mass="17897">MQFRKAMPDDAVLIAELVIKLTNEISEVTKAKQFNIDLQETIDTCRELLVNGHYQAILAFSDKLNTHQPIAMATLAETYALYAGGKVGIIQEFYTLPEYRSSGVGSLLMEQVKEHGRLSSWACIELCTPPLPEFDRALAFYQRNLFNPVGGRKMRLSLV</sequence>
<dbReference type="RefSeq" id="WP_263528651.1">
    <property type="nucleotide sequence ID" value="NZ_JAOVZB010000001.1"/>
</dbReference>
<evidence type="ECO:0000313" key="3">
    <source>
        <dbReference type="Proteomes" id="UP001209713"/>
    </source>
</evidence>
<keyword evidence="2" id="KW-0012">Acyltransferase</keyword>
<reference evidence="2 3" key="1">
    <citation type="submission" date="2022-10" db="EMBL/GenBank/DDBJ databases">
        <title>Marinomonas transparenta sp. nov. and Marinomonas sargassi sp. nov., isolated from marine alga (Sargassum natans (L.) Gaillon).</title>
        <authorList>
            <person name="Wang Y."/>
        </authorList>
    </citation>
    <scope>NUCLEOTIDE SEQUENCE [LARGE SCALE GENOMIC DNA]</scope>
    <source>
        <strain evidence="2 3">C2222</strain>
    </source>
</reference>
<accession>A0ABT2YN02</accession>
<dbReference type="CDD" id="cd04301">
    <property type="entry name" value="NAT_SF"/>
    <property type="match status" value="1"/>
</dbReference>
<dbReference type="PROSITE" id="PS51186">
    <property type="entry name" value="GNAT"/>
    <property type="match status" value="1"/>
</dbReference>
<keyword evidence="3" id="KW-1185">Reference proteome</keyword>
<organism evidence="2 3">
    <name type="scientific">Marinomonas sargassi</name>
    <dbReference type="NCBI Taxonomy" id="2984494"/>
    <lineage>
        <taxon>Bacteria</taxon>
        <taxon>Pseudomonadati</taxon>
        <taxon>Pseudomonadota</taxon>
        <taxon>Gammaproteobacteria</taxon>
        <taxon>Oceanospirillales</taxon>
        <taxon>Oceanospirillaceae</taxon>
        <taxon>Marinomonas</taxon>
    </lineage>
</organism>
<keyword evidence="2" id="KW-0808">Transferase</keyword>
<dbReference type="EMBL" id="JAOVZB010000001">
    <property type="protein sequence ID" value="MCV2401267.1"/>
    <property type="molecule type" value="Genomic_DNA"/>
</dbReference>
<feature type="domain" description="N-acetyltransferase" evidence="1">
    <location>
        <begin position="1"/>
        <end position="159"/>
    </location>
</feature>
<evidence type="ECO:0000259" key="1">
    <source>
        <dbReference type="PROSITE" id="PS51186"/>
    </source>
</evidence>
<dbReference type="InterPro" id="IPR016181">
    <property type="entry name" value="Acyl_CoA_acyltransferase"/>
</dbReference>
<dbReference type="Proteomes" id="UP001209713">
    <property type="component" value="Unassembled WGS sequence"/>
</dbReference>
<evidence type="ECO:0000313" key="2">
    <source>
        <dbReference type="EMBL" id="MCV2401267.1"/>
    </source>
</evidence>
<gene>
    <name evidence="2" type="ORF">OFY17_00070</name>
</gene>